<dbReference type="KEGG" id="dpp:DICPUDRAFT_76576"/>
<reference evidence="2" key="1">
    <citation type="journal article" date="2011" name="Genome Biol.">
        <title>Comparative genomics of the social amoebae Dictyostelium discoideum and Dictyostelium purpureum.</title>
        <authorList>
            <consortium name="US DOE Joint Genome Institute (JGI-PGF)"/>
            <person name="Sucgang R."/>
            <person name="Kuo A."/>
            <person name="Tian X."/>
            <person name="Salerno W."/>
            <person name="Parikh A."/>
            <person name="Feasley C.L."/>
            <person name="Dalin E."/>
            <person name="Tu H."/>
            <person name="Huang E."/>
            <person name="Barry K."/>
            <person name="Lindquist E."/>
            <person name="Shapiro H."/>
            <person name="Bruce D."/>
            <person name="Schmutz J."/>
            <person name="Salamov A."/>
            <person name="Fey P."/>
            <person name="Gaudet P."/>
            <person name="Anjard C."/>
            <person name="Babu M.M."/>
            <person name="Basu S."/>
            <person name="Bushmanova Y."/>
            <person name="van der Wel H."/>
            <person name="Katoh-Kurasawa M."/>
            <person name="Dinh C."/>
            <person name="Coutinho P.M."/>
            <person name="Saito T."/>
            <person name="Elias M."/>
            <person name="Schaap P."/>
            <person name="Kay R.R."/>
            <person name="Henrissat B."/>
            <person name="Eichinger L."/>
            <person name="Rivero F."/>
            <person name="Putnam N.H."/>
            <person name="West C.M."/>
            <person name="Loomis W.F."/>
            <person name="Chisholm R.L."/>
            <person name="Shaulsky G."/>
            <person name="Strassmann J.E."/>
            <person name="Queller D.C."/>
            <person name="Kuspa A."/>
            <person name="Grigoriev I.V."/>
        </authorList>
    </citation>
    <scope>NUCLEOTIDE SEQUENCE [LARGE SCALE GENOMIC DNA]</scope>
    <source>
        <strain evidence="2">QSDP1</strain>
    </source>
</reference>
<dbReference type="EMBL" id="GL870990">
    <property type="protein sequence ID" value="EGC37800.1"/>
    <property type="molecule type" value="Genomic_DNA"/>
</dbReference>
<keyword evidence="2" id="KW-1185">Reference proteome</keyword>
<dbReference type="PANTHER" id="PTHR32423">
    <property type="entry name" value="SAP DOMAIN-CONTAINING PROTEIN-RELATED"/>
    <property type="match status" value="1"/>
</dbReference>
<proteinExistence type="predicted"/>
<name>F0ZE11_DICPU</name>
<evidence type="ECO:0000313" key="2">
    <source>
        <dbReference type="Proteomes" id="UP000001064"/>
    </source>
</evidence>
<dbReference type="GeneID" id="10499061"/>
<sequence length="196" mass="22540">MCETLSDNKTIKYLSLKNQCPSNCSCANDNTRMDHLDLTLITEGLKRFLTSPFIVLETLELNINFKILDTNLIESLTQNQTIKTLTIKNKFINLSLIIKSILIKNRTIRNLKIIGENNIYKGLLLLIDNPQLKIDLYSLSFPISKNETLSYYTKLINSHPFPIKQFNITISSKFEKSNFQSTSKNNSIINIHKKII</sequence>
<dbReference type="Proteomes" id="UP000001064">
    <property type="component" value="Unassembled WGS sequence"/>
</dbReference>
<accession>F0ZE11</accession>
<dbReference type="InParanoid" id="F0ZE11"/>
<organism evidence="1 2">
    <name type="scientific">Dictyostelium purpureum</name>
    <name type="common">Slime mold</name>
    <dbReference type="NCBI Taxonomy" id="5786"/>
    <lineage>
        <taxon>Eukaryota</taxon>
        <taxon>Amoebozoa</taxon>
        <taxon>Evosea</taxon>
        <taxon>Eumycetozoa</taxon>
        <taxon>Dictyostelia</taxon>
        <taxon>Dictyosteliales</taxon>
        <taxon>Dictyosteliaceae</taxon>
        <taxon>Dictyostelium</taxon>
    </lineage>
</organism>
<evidence type="ECO:0000313" key="1">
    <source>
        <dbReference type="EMBL" id="EGC37800.1"/>
    </source>
</evidence>
<protein>
    <submittedName>
        <fullName evidence="1">Uncharacterized protein</fullName>
    </submittedName>
</protein>
<dbReference type="RefSeq" id="XP_003285645.1">
    <property type="nucleotide sequence ID" value="XM_003285597.1"/>
</dbReference>
<dbReference type="PANTHER" id="PTHR32423:SF65">
    <property type="entry name" value="F-BOX DOMAIN-CONTAINING PROTEIN"/>
    <property type="match status" value="1"/>
</dbReference>
<dbReference type="AlphaFoldDB" id="F0ZE11"/>
<dbReference type="VEuPathDB" id="AmoebaDB:DICPUDRAFT_76576"/>
<gene>
    <name evidence="1" type="ORF">DICPUDRAFT_76576</name>
</gene>